<dbReference type="Gene3D" id="3.40.50.11720">
    <property type="entry name" value="3-Deoxy-D-manno-octulosonic-acid transferase, N-terminal domain"/>
    <property type="match status" value="1"/>
</dbReference>
<dbReference type="Gene3D" id="3.40.50.2000">
    <property type="entry name" value="Glycogen Phosphorylase B"/>
    <property type="match status" value="1"/>
</dbReference>
<evidence type="ECO:0000256" key="13">
    <source>
        <dbReference type="RuleBase" id="RU365103"/>
    </source>
</evidence>
<evidence type="ECO:0000313" key="17">
    <source>
        <dbReference type="Proteomes" id="UP000595373"/>
    </source>
</evidence>
<dbReference type="GO" id="GO:0005886">
    <property type="term" value="C:plasma membrane"/>
    <property type="evidence" value="ECO:0007669"/>
    <property type="project" value="UniProtKB-SubCell"/>
</dbReference>
<sequence>MWSFFYTSIMYCIQPFVLVYNLIRSFKSPNYRKRILERYAFYPSLTEPKPNGVVIHAASVGEVIAATPLVKKIQQQYPHLSITFTTVTPTGSDRVKAAFGQSVFHVYLPYDLPDAILRFIDFVKPKMCIVIETEIWPNLIKQLYLRDIPFVIANARLSERSAKRYGWVKAQLQNMFSQISLIAPQDEVSLRRYIDLGYNPSKLKLTGNIKYDLVVSDELEKKITALRQSWSQNRPVWIAASTHEGEEMIILQAHQKLLKTYPQLLLILVPRHPERFNLVAELIEKQKLSYIRRSAHVNPDLLTQVVLGDTMGELMLMYGISDIAFVGGSLVKHGGHNPLEPLAFKLPVISGQYTFNFPVVYQNLSEVQGVVLVNENSQELESAVKNLLSSPQLCERYGNAGYEVLVQNRGALQRLFELLQPYLEKE</sequence>
<feature type="active site" description="Proton acceptor" evidence="11">
    <location>
        <position position="62"/>
    </location>
</feature>
<keyword evidence="8" id="KW-0735">Signal-anchor</keyword>
<gene>
    <name evidence="16" type="primary">waaA</name>
    <name evidence="16" type="ORF">JFL49_09480</name>
</gene>
<dbReference type="InterPro" id="IPR007507">
    <property type="entry name" value="Glycos_transf_N"/>
</dbReference>
<dbReference type="OrthoDB" id="9789797at2"/>
<dbReference type="PANTHER" id="PTHR42755:SF1">
    <property type="entry name" value="3-DEOXY-D-MANNO-OCTULOSONIC ACID TRANSFERASE, MITOCHONDRIAL-RELATED"/>
    <property type="match status" value="1"/>
</dbReference>
<evidence type="ECO:0000256" key="7">
    <source>
        <dbReference type="ARBA" id="ARBA00022679"/>
    </source>
</evidence>
<dbReference type="FunFam" id="3.40.50.11720:FF:000001">
    <property type="entry name" value="3-deoxy-D-manno-octulosonic acid transferase"/>
    <property type="match status" value="1"/>
</dbReference>
<protein>
    <recommendedName>
        <fullName evidence="5 13">3-deoxy-D-manno-octulosonic acid transferase</fullName>
        <shortName evidence="13">Kdo transferase</shortName>
        <ecNumber evidence="4 13">2.4.99.12</ecNumber>
    </recommendedName>
    <alternativeName>
        <fullName evidence="9 13">Lipid IV(A) 3-deoxy-D-manno-octulosonic acid transferase</fullName>
    </alternativeName>
</protein>
<dbReference type="InterPro" id="IPR001296">
    <property type="entry name" value="Glyco_trans_1"/>
</dbReference>
<proteinExistence type="inferred from homology"/>
<evidence type="ECO:0000259" key="15">
    <source>
        <dbReference type="Pfam" id="PF04413"/>
    </source>
</evidence>
<evidence type="ECO:0000259" key="14">
    <source>
        <dbReference type="Pfam" id="PF00534"/>
    </source>
</evidence>
<dbReference type="FunFam" id="3.40.50.2000:FF:000032">
    <property type="entry name" value="3-deoxy-D-manno-octulosonic acid transferase"/>
    <property type="match status" value="1"/>
</dbReference>
<reference evidence="16 17" key="1">
    <citation type="submission" date="2020-12" db="EMBL/GenBank/DDBJ databases">
        <title>ASc-MMNZ-VFA-070.</title>
        <authorList>
            <person name="Schryvers A."/>
            <person name="Mostafa Nazari M."/>
            <person name="Farshchi Andisi V."/>
            <person name="Timsit E."/>
            <person name="Walter Morck D."/>
        </authorList>
    </citation>
    <scope>NUCLEOTIDE SEQUENCE [LARGE SCALE GENOMIC DNA]</scope>
    <source>
        <strain evidence="16 17">ASc-MMNZ-VFA-070</strain>
    </source>
</reference>
<dbReference type="Proteomes" id="UP000595373">
    <property type="component" value="Chromosome"/>
</dbReference>
<keyword evidence="6" id="KW-0997">Cell inner membrane</keyword>
<dbReference type="GO" id="GO:0043842">
    <property type="term" value="F:Kdo transferase activity"/>
    <property type="evidence" value="ECO:0007669"/>
    <property type="project" value="UniProtKB-EC"/>
</dbReference>
<evidence type="ECO:0000256" key="3">
    <source>
        <dbReference type="ARBA" id="ARBA00006380"/>
    </source>
</evidence>
<dbReference type="EMBL" id="CP066558">
    <property type="protein sequence ID" value="QQF82247.1"/>
    <property type="molecule type" value="Genomic_DNA"/>
</dbReference>
<dbReference type="GO" id="GO:0009244">
    <property type="term" value="P:lipopolysaccharide core region biosynthetic process"/>
    <property type="evidence" value="ECO:0007669"/>
    <property type="project" value="UniProtKB-UniRule"/>
</dbReference>
<evidence type="ECO:0000256" key="9">
    <source>
        <dbReference type="ARBA" id="ARBA00031445"/>
    </source>
</evidence>
<feature type="domain" description="Glycosyl transferase family 1" evidence="14">
    <location>
        <begin position="251"/>
        <end position="403"/>
    </location>
</feature>
<comment type="subcellular location">
    <subcellularLocation>
        <location evidence="1">Cell inner membrane</location>
        <topology evidence="1">Single-pass membrane protein</topology>
        <orientation evidence="1">Cytoplasmic side</orientation>
    </subcellularLocation>
    <subcellularLocation>
        <location evidence="13">Cell membrane</location>
    </subcellularLocation>
</comment>
<keyword evidence="13" id="KW-0448">Lipopolysaccharide biosynthesis</keyword>
<comment type="pathway">
    <text evidence="2 13">Bacterial outer membrane biogenesis; LPS core biosynthesis.</text>
</comment>
<comment type="similarity">
    <text evidence="3">Belongs to the glycosyltransferase group 1 family. Glycosyltransferase 30 subfamily.</text>
</comment>
<dbReference type="InterPro" id="IPR039901">
    <property type="entry name" value="Kdotransferase"/>
</dbReference>
<keyword evidence="13" id="KW-1003">Cell membrane</keyword>
<evidence type="ECO:0000256" key="5">
    <source>
        <dbReference type="ARBA" id="ARBA00019077"/>
    </source>
</evidence>
<accession>A0A9Q6Z0M7</accession>
<organism evidence="16 17">
    <name type="scientific">Histophilus somni</name>
    <name type="common">Haemophilus somnus</name>
    <dbReference type="NCBI Taxonomy" id="731"/>
    <lineage>
        <taxon>Bacteria</taxon>
        <taxon>Pseudomonadati</taxon>
        <taxon>Pseudomonadota</taxon>
        <taxon>Gammaproteobacteria</taxon>
        <taxon>Pasteurellales</taxon>
        <taxon>Pasteurellaceae</taxon>
        <taxon>Histophilus</taxon>
    </lineage>
</organism>
<dbReference type="SUPFAM" id="SSF53756">
    <property type="entry name" value="UDP-Glycosyltransferase/glycogen phosphorylase"/>
    <property type="match status" value="1"/>
</dbReference>
<keyword evidence="7 13" id="KW-0808">Transferase</keyword>
<evidence type="ECO:0000256" key="4">
    <source>
        <dbReference type="ARBA" id="ARBA00012621"/>
    </source>
</evidence>
<dbReference type="Pfam" id="PF04413">
    <property type="entry name" value="Glycos_transf_N"/>
    <property type="match status" value="1"/>
</dbReference>
<keyword evidence="8" id="KW-0812">Transmembrane</keyword>
<dbReference type="GO" id="GO:0009245">
    <property type="term" value="P:lipid A biosynthetic process"/>
    <property type="evidence" value="ECO:0007669"/>
    <property type="project" value="TreeGrafter"/>
</dbReference>
<keyword evidence="17" id="KW-1185">Reference proteome</keyword>
<name>A0A9Q6Z0M7_HISSO</name>
<evidence type="ECO:0000256" key="11">
    <source>
        <dbReference type="PIRSR" id="PIRSR639901-1"/>
    </source>
</evidence>
<dbReference type="RefSeq" id="WP_075294257.1">
    <property type="nucleotide sequence ID" value="NZ_CP018802.1"/>
</dbReference>
<evidence type="ECO:0000256" key="8">
    <source>
        <dbReference type="ARBA" id="ARBA00022968"/>
    </source>
</evidence>
<evidence type="ECO:0000313" key="16">
    <source>
        <dbReference type="EMBL" id="QQF82247.1"/>
    </source>
</evidence>
<dbReference type="PANTHER" id="PTHR42755">
    <property type="entry name" value="3-DEOXY-MANNO-OCTULOSONATE CYTIDYLYLTRANSFERASE"/>
    <property type="match status" value="1"/>
</dbReference>
<feature type="site" description="Transition state stabilizer" evidence="12">
    <location>
        <position position="210"/>
    </location>
</feature>
<evidence type="ECO:0000256" key="10">
    <source>
        <dbReference type="ARBA" id="ARBA00049183"/>
    </source>
</evidence>
<dbReference type="Pfam" id="PF00534">
    <property type="entry name" value="Glycos_transf_1"/>
    <property type="match status" value="1"/>
</dbReference>
<keyword evidence="6" id="KW-0472">Membrane</keyword>
<evidence type="ECO:0000256" key="2">
    <source>
        <dbReference type="ARBA" id="ARBA00004713"/>
    </source>
</evidence>
<feature type="site" description="Transition state stabilizer" evidence="12">
    <location>
        <position position="132"/>
    </location>
</feature>
<evidence type="ECO:0000256" key="1">
    <source>
        <dbReference type="ARBA" id="ARBA00004388"/>
    </source>
</evidence>
<evidence type="ECO:0000256" key="6">
    <source>
        <dbReference type="ARBA" id="ARBA00022519"/>
    </source>
</evidence>
<dbReference type="EC" id="2.4.99.12" evidence="4 13"/>
<dbReference type="NCBIfam" id="NF004388">
    <property type="entry name" value="PRK05749.1-4"/>
    <property type="match status" value="1"/>
</dbReference>
<comment type="function">
    <text evidence="13">Involved in lipopolysaccharide (LPS) biosynthesis. Catalyzes the transfer of 3-deoxy-D-manno-octulosonate (Kdo) residue(s) from CMP-Kdo to lipid IV(A), the tetraacyldisaccharide-1,4'-bisphosphate precursor of lipid A.</text>
</comment>
<evidence type="ECO:0000256" key="12">
    <source>
        <dbReference type="PIRSR" id="PIRSR639901-2"/>
    </source>
</evidence>
<keyword evidence="16" id="KW-0328">Glycosyltransferase</keyword>
<comment type="catalytic activity">
    <reaction evidence="10 13">
        <text>lipid IVA (E. coli) + CMP-3-deoxy-beta-D-manno-octulosonate = alpha-Kdo-(2-&gt;6)-lipid IVA (E. coli) + CMP + H(+)</text>
        <dbReference type="Rhea" id="RHEA:28066"/>
        <dbReference type="ChEBI" id="CHEBI:15378"/>
        <dbReference type="ChEBI" id="CHEBI:58603"/>
        <dbReference type="ChEBI" id="CHEBI:60364"/>
        <dbReference type="ChEBI" id="CHEBI:60377"/>
        <dbReference type="ChEBI" id="CHEBI:85987"/>
        <dbReference type="EC" id="2.4.99.12"/>
    </reaction>
</comment>
<dbReference type="AlphaFoldDB" id="A0A9Q6Z0M7"/>
<feature type="domain" description="3-deoxy-D-manno-octulosonic-acid transferase N-terminal" evidence="15">
    <location>
        <begin position="34"/>
        <end position="212"/>
    </location>
</feature>
<dbReference type="InterPro" id="IPR038107">
    <property type="entry name" value="Glycos_transf_N_sf"/>
</dbReference>